<keyword evidence="3 6" id="KW-0812">Transmembrane</keyword>
<feature type="transmembrane region" description="Helical" evidence="6">
    <location>
        <begin position="157"/>
        <end position="176"/>
    </location>
</feature>
<evidence type="ECO:0000313" key="7">
    <source>
        <dbReference type="EMBL" id="TEB33405.1"/>
    </source>
</evidence>
<dbReference type="Pfam" id="PF07690">
    <property type="entry name" value="MFS_1"/>
    <property type="match status" value="1"/>
</dbReference>
<feature type="transmembrane region" description="Helical" evidence="6">
    <location>
        <begin position="119"/>
        <end position="145"/>
    </location>
</feature>
<feature type="transmembrane region" description="Helical" evidence="6">
    <location>
        <begin position="383"/>
        <end position="402"/>
    </location>
</feature>
<comment type="caution">
    <text evidence="7">The sequence shown here is derived from an EMBL/GenBank/DDBJ whole genome shotgun (WGS) entry which is preliminary data.</text>
</comment>
<feature type="transmembrane region" description="Helical" evidence="6">
    <location>
        <begin position="79"/>
        <end position="98"/>
    </location>
</feature>
<name>A0A4Y7TGV8_COPMI</name>
<dbReference type="InterPro" id="IPR050930">
    <property type="entry name" value="MFS_Vesicular_Transporter"/>
</dbReference>
<evidence type="ECO:0000313" key="8">
    <source>
        <dbReference type="Proteomes" id="UP000298030"/>
    </source>
</evidence>
<proteinExistence type="predicted"/>
<dbReference type="PANTHER" id="PTHR23506:SF23">
    <property type="entry name" value="GH10249P"/>
    <property type="match status" value="1"/>
</dbReference>
<dbReference type="AlphaFoldDB" id="A0A4Y7TGV8"/>
<dbReference type="EMBL" id="QPFP01000012">
    <property type="protein sequence ID" value="TEB33405.1"/>
    <property type="molecule type" value="Genomic_DNA"/>
</dbReference>
<dbReference type="GO" id="GO:0016020">
    <property type="term" value="C:membrane"/>
    <property type="evidence" value="ECO:0007669"/>
    <property type="project" value="UniProtKB-SubCell"/>
</dbReference>
<dbReference type="Gene3D" id="1.20.1250.20">
    <property type="entry name" value="MFS general substrate transporter like domains"/>
    <property type="match status" value="2"/>
</dbReference>
<keyword evidence="4 6" id="KW-1133">Transmembrane helix</keyword>
<feature type="transmembrane region" description="Helical" evidence="6">
    <location>
        <begin position="311"/>
        <end position="332"/>
    </location>
</feature>
<organism evidence="7 8">
    <name type="scientific">Coprinellus micaceus</name>
    <name type="common">Glistening ink-cap mushroom</name>
    <name type="synonym">Coprinus micaceus</name>
    <dbReference type="NCBI Taxonomy" id="71717"/>
    <lineage>
        <taxon>Eukaryota</taxon>
        <taxon>Fungi</taxon>
        <taxon>Dikarya</taxon>
        <taxon>Basidiomycota</taxon>
        <taxon>Agaricomycotina</taxon>
        <taxon>Agaricomycetes</taxon>
        <taxon>Agaricomycetidae</taxon>
        <taxon>Agaricales</taxon>
        <taxon>Agaricineae</taxon>
        <taxon>Psathyrellaceae</taxon>
        <taxon>Coprinellus</taxon>
    </lineage>
</organism>
<evidence type="ECO:0000256" key="4">
    <source>
        <dbReference type="ARBA" id="ARBA00022989"/>
    </source>
</evidence>
<dbReference type="PANTHER" id="PTHR23506">
    <property type="entry name" value="GH10249P"/>
    <property type="match status" value="1"/>
</dbReference>
<accession>A0A4Y7TGV8</accession>
<keyword evidence="8" id="KW-1185">Reference proteome</keyword>
<feature type="transmembrane region" description="Helical" evidence="6">
    <location>
        <begin position="285"/>
        <end position="304"/>
    </location>
</feature>
<gene>
    <name evidence="7" type="ORF">FA13DRAFT_1754076</name>
</gene>
<dbReference type="STRING" id="71717.A0A4Y7TGV8"/>
<comment type="subcellular location">
    <subcellularLocation>
        <location evidence="1">Membrane</location>
        <topology evidence="1">Multi-pass membrane protein</topology>
    </subcellularLocation>
</comment>
<keyword evidence="2" id="KW-0813">Transport</keyword>
<evidence type="ECO:0000256" key="1">
    <source>
        <dbReference type="ARBA" id="ARBA00004141"/>
    </source>
</evidence>
<evidence type="ECO:0000256" key="6">
    <source>
        <dbReference type="SAM" id="Phobius"/>
    </source>
</evidence>
<dbReference type="OrthoDB" id="440553at2759"/>
<dbReference type="InterPro" id="IPR036259">
    <property type="entry name" value="MFS_trans_sf"/>
</dbReference>
<feature type="transmembrane region" description="Helical" evidence="6">
    <location>
        <begin position="37"/>
        <end position="59"/>
    </location>
</feature>
<evidence type="ECO:0000256" key="3">
    <source>
        <dbReference type="ARBA" id="ARBA00022692"/>
    </source>
</evidence>
<evidence type="ECO:0000256" key="2">
    <source>
        <dbReference type="ARBA" id="ARBA00022448"/>
    </source>
</evidence>
<evidence type="ECO:0000256" key="5">
    <source>
        <dbReference type="ARBA" id="ARBA00023136"/>
    </source>
</evidence>
<reference evidence="7 8" key="1">
    <citation type="journal article" date="2019" name="Nat. Ecol. Evol.">
        <title>Megaphylogeny resolves global patterns of mushroom evolution.</title>
        <authorList>
            <person name="Varga T."/>
            <person name="Krizsan K."/>
            <person name="Foldi C."/>
            <person name="Dima B."/>
            <person name="Sanchez-Garcia M."/>
            <person name="Sanchez-Ramirez S."/>
            <person name="Szollosi G.J."/>
            <person name="Szarkandi J.G."/>
            <person name="Papp V."/>
            <person name="Albert L."/>
            <person name="Andreopoulos W."/>
            <person name="Angelini C."/>
            <person name="Antonin V."/>
            <person name="Barry K.W."/>
            <person name="Bougher N.L."/>
            <person name="Buchanan P."/>
            <person name="Buyck B."/>
            <person name="Bense V."/>
            <person name="Catcheside P."/>
            <person name="Chovatia M."/>
            <person name="Cooper J."/>
            <person name="Damon W."/>
            <person name="Desjardin D."/>
            <person name="Finy P."/>
            <person name="Geml J."/>
            <person name="Haridas S."/>
            <person name="Hughes K."/>
            <person name="Justo A."/>
            <person name="Karasinski D."/>
            <person name="Kautmanova I."/>
            <person name="Kiss B."/>
            <person name="Kocsube S."/>
            <person name="Kotiranta H."/>
            <person name="LaButti K.M."/>
            <person name="Lechner B.E."/>
            <person name="Liimatainen K."/>
            <person name="Lipzen A."/>
            <person name="Lukacs Z."/>
            <person name="Mihaltcheva S."/>
            <person name="Morgado L.N."/>
            <person name="Niskanen T."/>
            <person name="Noordeloos M.E."/>
            <person name="Ohm R.A."/>
            <person name="Ortiz-Santana B."/>
            <person name="Ovrebo C."/>
            <person name="Racz N."/>
            <person name="Riley R."/>
            <person name="Savchenko A."/>
            <person name="Shiryaev A."/>
            <person name="Soop K."/>
            <person name="Spirin V."/>
            <person name="Szebenyi C."/>
            <person name="Tomsovsky M."/>
            <person name="Tulloss R.E."/>
            <person name="Uehling J."/>
            <person name="Grigoriev I.V."/>
            <person name="Vagvolgyi C."/>
            <person name="Papp T."/>
            <person name="Martin F.M."/>
            <person name="Miettinen O."/>
            <person name="Hibbett D.S."/>
            <person name="Nagy L.G."/>
        </authorList>
    </citation>
    <scope>NUCLEOTIDE SEQUENCE [LARGE SCALE GENOMIC DNA]</scope>
    <source>
        <strain evidence="7 8">FP101781</strain>
    </source>
</reference>
<keyword evidence="5 6" id="KW-0472">Membrane</keyword>
<dbReference type="SUPFAM" id="SSF103473">
    <property type="entry name" value="MFS general substrate transporter"/>
    <property type="match status" value="1"/>
</dbReference>
<sequence>MDQNDVTVVVREQAHAPELPVTKTPGRRPLGLGWRSSYWFTTLVVGSAIAIDLLVYSIIIPVIPFQLEKLGYEGVSGLAGWLLFAYVSSVPFATFPIAMFSERYSARRWPLIVGFRPNYAVMCVARVLQGISSSIVWIVGLALISDCALYERFGFRGPFIFGVIFSVVDLIGRFVIIERKDSIKWGVDPLLLTTFAEGDAGKRRRSAEGKAEEPKAKPLSFIAVGGKLIKSPRAVSAFVLALLYGSQEPSIPVHLQAEKVGIVFIAAVMPTLFSGPITGRISDKWGTEWITPLCLILAVPWFIVMSIESKLGLFVAAFGLSSFFGSGVLAPLNSELAAVSRGIEGVGYAHAYGVFNAAFGAGSTIGPVVGGQLYDHLDNGWQAIVYLAAGIAGAGSAHFGLFDGRSSLTQISLEAFQACVERNVGCCLAIQRGPPCILGLVCHR</sequence>
<dbReference type="InterPro" id="IPR011701">
    <property type="entry name" value="MFS"/>
</dbReference>
<dbReference type="Proteomes" id="UP000298030">
    <property type="component" value="Unassembled WGS sequence"/>
</dbReference>
<protein>
    <submittedName>
        <fullName evidence="7">MFS general substrate transporter</fullName>
    </submittedName>
</protein>
<dbReference type="GO" id="GO:0022857">
    <property type="term" value="F:transmembrane transporter activity"/>
    <property type="evidence" value="ECO:0007669"/>
    <property type="project" value="InterPro"/>
</dbReference>